<keyword evidence="12 18" id="KW-0560">Oxidoreductase</keyword>
<keyword evidence="16" id="KW-1207">Sterol metabolism</keyword>
<evidence type="ECO:0000256" key="6">
    <source>
        <dbReference type="ARBA" id="ARBA00022692"/>
    </source>
</evidence>
<organism evidence="21 22">
    <name type="scientific">Cadophora malorum</name>
    <dbReference type="NCBI Taxonomy" id="108018"/>
    <lineage>
        <taxon>Eukaryota</taxon>
        <taxon>Fungi</taxon>
        <taxon>Dikarya</taxon>
        <taxon>Ascomycota</taxon>
        <taxon>Pezizomycotina</taxon>
        <taxon>Leotiomycetes</taxon>
        <taxon>Helotiales</taxon>
        <taxon>Ploettnerulaceae</taxon>
        <taxon>Cadophora</taxon>
    </lineage>
</organism>
<evidence type="ECO:0000256" key="7">
    <source>
        <dbReference type="ARBA" id="ARBA00022824"/>
    </source>
</evidence>
<evidence type="ECO:0000259" key="20">
    <source>
        <dbReference type="PROSITE" id="PS51384"/>
    </source>
</evidence>
<dbReference type="Pfam" id="PF00258">
    <property type="entry name" value="Flavodoxin_1"/>
    <property type="match status" value="1"/>
</dbReference>
<dbReference type="Gene3D" id="2.40.30.10">
    <property type="entry name" value="Translation factors"/>
    <property type="match status" value="1"/>
</dbReference>
<evidence type="ECO:0000256" key="3">
    <source>
        <dbReference type="ARBA" id="ARBA00022516"/>
    </source>
</evidence>
<reference evidence="21" key="1">
    <citation type="submission" date="2021-02" db="EMBL/GenBank/DDBJ databases">
        <title>Genome sequence Cadophora malorum strain M34.</title>
        <authorList>
            <person name="Stefanovic E."/>
            <person name="Vu D."/>
            <person name="Scully C."/>
            <person name="Dijksterhuis J."/>
            <person name="Roader J."/>
            <person name="Houbraken J."/>
        </authorList>
    </citation>
    <scope>NUCLEOTIDE SEQUENCE</scope>
    <source>
        <strain evidence="21">M34</strain>
    </source>
</reference>
<dbReference type="InterPro" id="IPR001094">
    <property type="entry name" value="Flavdoxin-like"/>
</dbReference>
<comment type="function">
    <text evidence="18">This enzyme is required for electron transfer from NADP to cytochrome P450.</text>
</comment>
<comment type="similarity">
    <text evidence="18">In the C-terminal section; belongs to the flavoprotein pyridine nucleotide cytochrome reductase family.</text>
</comment>
<gene>
    <name evidence="21" type="ORF">IFR04_015176</name>
</gene>
<accession>A0A8H7T3P1</accession>
<dbReference type="SUPFAM" id="SSF63380">
    <property type="entry name" value="Riboflavin synthase domain-like"/>
    <property type="match status" value="1"/>
</dbReference>
<dbReference type="PIRSF" id="PIRSF000208">
    <property type="entry name" value="P450R"/>
    <property type="match status" value="1"/>
</dbReference>
<dbReference type="InterPro" id="IPR023173">
    <property type="entry name" value="NADPH_Cyt_P450_Rdtase_alpha"/>
</dbReference>
<dbReference type="InterPro" id="IPR029039">
    <property type="entry name" value="Flavoprotein-like_sf"/>
</dbReference>
<evidence type="ECO:0000256" key="14">
    <source>
        <dbReference type="ARBA" id="ARBA00023098"/>
    </source>
</evidence>
<dbReference type="Gene3D" id="1.20.990.10">
    <property type="entry name" value="NADPH-cytochrome p450 Reductase, Chain A, domain 3"/>
    <property type="match status" value="1"/>
</dbReference>
<comment type="caution">
    <text evidence="21">The sequence shown here is derived from an EMBL/GenBank/DDBJ whole genome shotgun (WGS) entry which is preliminary data.</text>
</comment>
<dbReference type="FunFam" id="3.40.50.360:FF:000036">
    <property type="entry name" value="NADPH--cytochrome P450 reductase"/>
    <property type="match status" value="1"/>
</dbReference>
<evidence type="ECO:0000256" key="9">
    <source>
        <dbReference type="ARBA" id="ARBA00022857"/>
    </source>
</evidence>
<dbReference type="InterPro" id="IPR017927">
    <property type="entry name" value="FAD-bd_FR_type"/>
</dbReference>
<keyword evidence="15 18" id="KW-0472">Membrane</keyword>
<dbReference type="InterPro" id="IPR003097">
    <property type="entry name" value="CysJ-like_FAD-binding"/>
</dbReference>
<dbReference type="PRINTS" id="PR00371">
    <property type="entry name" value="FPNCR"/>
</dbReference>
<dbReference type="GO" id="GO:0010181">
    <property type="term" value="F:FMN binding"/>
    <property type="evidence" value="ECO:0007669"/>
    <property type="project" value="InterPro"/>
</dbReference>
<comment type="cofactor">
    <cofactor evidence="1">
        <name>FMN</name>
        <dbReference type="ChEBI" id="CHEBI:58210"/>
    </cofactor>
</comment>
<evidence type="ECO:0000256" key="5">
    <source>
        <dbReference type="ARBA" id="ARBA00022643"/>
    </source>
</evidence>
<dbReference type="SUPFAM" id="SSF52343">
    <property type="entry name" value="Ferredoxin reductase-like, C-terminal NADP-linked domain"/>
    <property type="match status" value="1"/>
</dbReference>
<dbReference type="PANTHER" id="PTHR19384:SF108">
    <property type="entry name" value="NADPH--CYTOCHROME P450 REDUCTASE"/>
    <property type="match status" value="1"/>
</dbReference>
<dbReference type="PROSITE" id="PS50902">
    <property type="entry name" value="FLAVODOXIN_LIKE"/>
    <property type="match status" value="1"/>
</dbReference>
<dbReference type="Proteomes" id="UP000664132">
    <property type="component" value="Unassembled WGS sequence"/>
</dbReference>
<dbReference type="GO" id="GO:0005789">
    <property type="term" value="C:endoplasmic reticulum membrane"/>
    <property type="evidence" value="ECO:0007669"/>
    <property type="project" value="UniProtKB-SubCell"/>
</dbReference>
<evidence type="ECO:0000256" key="12">
    <source>
        <dbReference type="ARBA" id="ARBA00023002"/>
    </source>
</evidence>
<feature type="domain" description="Flavodoxin-like" evidence="19">
    <location>
        <begin position="91"/>
        <end position="234"/>
    </location>
</feature>
<dbReference type="Pfam" id="PF00667">
    <property type="entry name" value="FAD_binding_1"/>
    <property type="match status" value="1"/>
</dbReference>
<dbReference type="InterPro" id="IPR001709">
    <property type="entry name" value="Flavoprot_Pyr_Nucl_cyt_Rdtase"/>
</dbReference>
<keyword evidence="13" id="KW-0756">Sterol biosynthesis</keyword>
<dbReference type="InterPro" id="IPR023208">
    <property type="entry name" value="P450R"/>
</dbReference>
<evidence type="ECO:0000256" key="13">
    <source>
        <dbReference type="ARBA" id="ARBA00023011"/>
    </source>
</evidence>
<dbReference type="EC" id="1.6.2.4" evidence="18"/>
<evidence type="ECO:0000256" key="11">
    <source>
        <dbReference type="ARBA" id="ARBA00022989"/>
    </source>
</evidence>
<dbReference type="Pfam" id="PF00175">
    <property type="entry name" value="NAD_binding_1"/>
    <property type="match status" value="1"/>
</dbReference>
<keyword evidence="7 18" id="KW-0256">Endoplasmic reticulum</keyword>
<evidence type="ECO:0000256" key="8">
    <source>
        <dbReference type="ARBA" id="ARBA00022827"/>
    </source>
</evidence>
<dbReference type="GO" id="GO:0003958">
    <property type="term" value="F:NADPH-hemoprotein reductase activity"/>
    <property type="evidence" value="ECO:0007669"/>
    <property type="project" value="UniProtKB-EC"/>
</dbReference>
<dbReference type="OrthoDB" id="1856718at2759"/>
<dbReference type="Gene3D" id="3.40.50.360">
    <property type="match status" value="1"/>
</dbReference>
<keyword evidence="5" id="KW-0288">FMN</keyword>
<dbReference type="InterPro" id="IPR008254">
    <property type="entry name" value="Flavodoxin/NO_synth"/>
</dbReference>
<keyword evidence="10" id="KW-0752">Steroid biosynthesis</keyword>
<evidence type="ECO:0000313" key="22">
    <source>
        <dbReference type="Proteomes" id="UP000664132"/>
    </source>
</evidence>
<dbReference type="SUPFAM" id="SSF52218">
    <property type="entry name" value="Flavoproteins"/>
    <property type="match status" value="1"/>
</dbReference>
<evidence type="ECO:0000259" key="19">
    <source>
        <dbReference type="PROSITE" id="PS50902"/>
    </source>
</evidence>
<evidence type="ECO:0000256" key="15">
    <source>
        <dbReference type="ARBA" id="ARBA00023136"/>
    </source>
</evidence>
<evidence type="ECO:0000256" key="18">
    <source>
        <dbReference type="PIRNR" id="PIRNR000208"/>
    </source>
</evidence>
<dbReference type="FunFam" id="3.40.50.80:FF:000032">
    <property type="entry name" value="NADPH-dependent diflavin oxidoreductase 1"/>
    <property type="match status" value="1"/>
</dbReference>
<evidence type="ECO:0000313" key="21">
    <source>
        <dbReference type="EMBL" id="KAG4411678.1"/>
    </source>
</evidence>
<dbReference type="GO" id="GO:0050660">
    <property type="term" value="F:flavin adenine dinucleotide binding"/>
    <property type="evidence" value="ECO:0007669"/>
    <property type="project" value="TreeGrafter"/>
</dbReference>
<dbReference type="GO" id="GO:0005829">
    <property type="term" value="C:cytosol"/>
    <property type="evidence" value="ECO:0007669"/>
    <property type="project" value="TreeGrafter"/>
</dbReference>
<dbReference type="EMBL" id="JAFJYH010000449">
    <property type="protein sequence ID" value="KAG4411678.1"/>
    <property type="molecule type" value="Genomic_DNA"/>
</dbReference>
<dbReference type="InterPro" id="IPR001433">
    <property type="entry name" value="OxRdtase_FAD/NAD-bd"/>
</dbReference>
<comment type="subcellular location">
    <subcellularLocation>
        <location evidence="18">Endoplasmic reticulum membrane</location>
    </subcellularLocation>
</comment>
<evidence type="ECO:0000256" key="1">
    <source>
        <dbReference type="ARBA" id="ARBA00001917"/>
    </source>
</evidence>
<keyword evidence="6" id="KW-0812">Transmembrane</keyword>
<dbReference type="PRINTS" id="PR00369">
    <property type="entry name" value="FLAVODOXIN"/>
</dbReference>
<comment type="cofactor">
    <cofactor evidence="2">
        <name>FAD</name>
        <dbReference type="ChEBI" id="CHEBI:57692"/>
    </cofactor>
</comment>
<evidence type="ECO:0000256" key="17">
    <source>
        <dbReference type="ARBA" id="ARBA00023221"/>
    </source>
</evidence>
<feature type="domain" description="FAD-binding FR-type" evidence="20">
    <location>
        <begin position="280"/>
        <end position="525"/>
    </location>
</feature>
<dbReference type="InterPro" id="IPR039261">
    <property type="entry name" value="FNR_nucleotide-bd"/>
</dbReference>
<sequence length="679" mass="75351">MTLHVSQTFLTDAIPKISILLKPTSTADILALATVLLCSTSYLLKGIAWNRPDSHASQLFQRPQLADGALIQSKKKDRNIARKLEEHNKDVVIFWGSQSGTAEGLANRIGRELHLRFGLEVLVADLSDYDAETIALIPESKLALLMISTYGEGDPSDNAAAFWEWVCGKGQTLNLRYAAFGLGNSNYTHYNRVVDVTVTALDGFGARSIMPVGKADDAEGGTEEDFMAWKERLFESLHRLGHEEVEMKYLPTFEVLEDDSLAPIDLHDGEPVPDVARTCSPIRPLKVLSIMDLFGSGERNCLHMDLDLSDHPDLHYKTGDHLAVWPINPEAEVQLLLKALGITESPITIKSLDPTIRVKIPTPTSTSTLFRNYLEICAPVSRETVLGLAQFAPNQDAKSYLEVLGKDKEAYNSFLHRHYLTISRIMTLASPNTAWNVPLSYLIETLPHLQPRYYSISSSSVISPRQPSITALVVNTPLASGGTVPGLTSNYLLSLSNPDTQSYSSDKLEGGKLFAHIRKSKFKLPVQSSCPIIMIAAGTGLAPFVAFLTERKKLMDIGRSVGEMILFFGCRDVSDFIYQEQIEVLQEAFGGKLTVVTAFSRMGEKVYVQDRIAERSEEVLRMIEGGANVYICGRANMSKDVERALGERIKVGKGWSDEELGEWLRKLKAMRKWQEDVWG</sequence>
<keyword evidence="22" id="KW-1185">Reference proteome</keyword>
<keyword evidence="11" id="KW-1133">Transmembrane helix</keyword>
<evidence type="ECO:0000256" key="10">
    <source>
        <dbReference type="ARBA" id="ARBA00022955"/>
    </source>
</evidence>
<name>A0A8H7T3P1_9HELO</name>
<evidence type="ECO:0000256" key="4">
    <source>
        <dbReference type="ARBA" id="ARBA00022630"/>
    </source>
</evidence>
<evidence type="ECO:0000256" key="16">
    <source>
        <dbReference type="ARBA" id="ARBA00023166"/>
    </source>
</evidence>
<dbReference type="GO" id="GO:0016126">
    <property type="term" value="P:sterol biosynthetic process"/>
    <property type="evidence" value="ECO:0007669"/>
    <property type="project" value="UniProtKB-KW"/>
</dbReference>
<dbReference type="Gene3D" id="3.40.50.80">
    <property type="entry name" value="Nucleotide-binding domain of ferredoxin-NADP reductase (FNR) module"/>
    <property type="match status" value="1"/>
</dbReference>
<dbReference type="PROSITE" id="PS51384">
    <property type="entry name" value="FAD_FR"/>
    <property type="match status" value="1"/>
</dbReference>
<proteinExistence type="inferred from homology"/>
<keyword evidence="17" id="KW-0753">Steroid metabolism</keyword>
<dbReference type="PANTHER" id="PTHR19384">
    <property type="entry name" value="NITRIC OXIDE SYNTHASE-RELATED"/>
    <property type="match status" value="1"/>
</dbReference>
<dbReference type="InterPro" id="IPR017938">
    <property type="entry name" value="Riboflavin_synthase-like_b-brl"/>
</dbReference>
<keyword evidence="9 18" id="KW-0521">NADP</keyword>
<keyword evidence="14" id="KW-0443">Lipid metabolism</keyword>
<keyword evidence="4" id="KW-0285">Flavoprotein</keyword>
<keyword evidence="3" id="KW-0444">Lipid biosynthesis</keyword>
<protein>
    <recommendedName>
        <fullName evidence="18">NADPH--cytochrome P450 reductase</fullName>
        <ecNumber evidence="18">1.6.2.4</ecNumber>
    </recommendedName>
</protein>
<keyword evidence="8" id="KW-0274">FAD</keyword>
<evidence type="ECO:0000256" key="2">
    <source>
        <dbReference type="ARBA" id="ARBA00001974"/>
    </source>
</evidence>
<dbReference type="AlphaFoldDB" id="A0A8H7T3P1"/>
<comment type="catalytic activity">
    <reaction evidence="18">
        <text>2 oxidized [cytochrome P450] + NADPH = 2 reduced [cytochrome P450] + NADP(+) + H(+)</text>
        <dbReference type="Rhea" id="RHEA:24040"/>
        <dbReference type="Rhea" id="RHEA-COMP:14627"/>
        <dbReference type="Rhea" id="RHEA-COMP:14628"/>
        <dbReference type="ChEBI" id="CHEBI:15378"/>
        <dbReference type="ChEBI" id="CHEBI:55376"/>
        <dbReference type="ChEBI" id="CHEBI:57783"/>
        <dbReference type="ChEBI" id="CHEBI:58349"/>
        <dbReference type="ChEBI" id="CHEBI:60344"/>
        <dbReference type="EC" id="1.6.2.4"/>
    </reaction>
</comment>